<feature type="domain" description="DUF7586" evidence="3">
    <location>
        <begin position="359"/>
        <end position="446"/>
    </location>
</feature>
<dbReference type="EMBL" id="PTJD01000006">
    <property type="protein sequence ID" value="PPK95335.1"/>
    <property type="molecule type" value="Genomic_DNA"/>
</dbReference>
<dbReference type="Pfam" id="PF00144">
    <property type="entry name" value="Beta-lactamase"/>
    <property type="match status" value="1"/>
</dbReference>
<accession>A0A2S6IMF0</accession>
<evidence type="ECO:0000259" key="3">
    <source>
        <dbReference type="Pfam" id="PF24491"/>
    </source>
</evidence>
<dbReference type="Gene3D" id="3.40.710.10">
    <property type="entry name" value="DD-peptidase/beta-lactamase superfamily"/>
    <property type="match status" value="1"/>
</dbReference>
<comment type="caution">
    <text evidence="4">The sequence shown here is derived from an EMBL/GenBank/DDBJ whole genome shotgun (WGS) entry which is preliminary data.</text>
</comment>
<dbReference type="InterPro" id="IPR012338">
    <property type="entry name" value="Beta-lactam/transpept-like"/>
</dbReference>
<proteinExistence type="predicted"/>
<keyword evidence="5" id="KW-1185">Reference proteome</keyword>
<evidence type="ECO:0000256" key="1">
    <source>
        <dbReference type="SAM" id="MobiDB-lite"/>
    </source>
</evidence>
<evidence type="ECO:0000259" key="2">
    <source>
        <dbReference type="Pfam" id="PF00144"/>
    </source>
</evidence>
<evidence type="ECO:0000313" key="4">
    <source>
        <dbReference type="EMBL" id="PPK95335.1"/>
    </source>
</evidence>
<dbReference type="PANTHER" id="PTHR46825">
    <property type="entry name" value="D-ALANYL-D-ALANINE-CARBOXYPEPTIDASE/ENDOPEPTIDASE AMPH"/>
    <property type="match status" value="1"/>
</dbReference>
<evidence type="ECO:0000313" key="5">
    <source>
        <dbReference type="Proteomes" id="UP000239485"/>
    </source>
</evidence>
<dbReference type="SUPFAM" id="SSF56601">
    <property type="entry name" value="beta-lactamase/transpeptidase-like"/>
    <property type="match status" value="1"/>
</dbReference>
<dbReference type="InterPro" id="IPR001466">
    <property type="entry name" value="Beta-lactam-related"/>
</dbReference>
<reference evidence="4 5" key="1">
    <citation type="submission" date="2018-02" db="EMBL/GenBank/DDBJ databases">
        <title>Genomic Encyclopedia of Archaeal and Bacterial Type Strains, Phase II (KMG-II): from individual species to whole genera.</title>
        <authorList>
            <person name="Goeker M."/>
        </authorList>
    </citation>
    <scope>NUCLEOTIDE SEQUENCE [LARGE SCALE GENOMIC DNA]</scope>
    <source>
        <strain evidence="4 5">DSM 22857</strain>
    </source>
</reference>
<gene>
    <name evidence="4" type="ORF">CLV92_106156</name>
</gene>
<dbReference type="Pfam" id="PF24491">
    <property type="entry name" value="DUF7586"/>
    <property type="match status" value="1"/>
</dbReference>
<dbReference type="RefSeq" id="WP_245886678.1">
    <property type="nucleotide sequence ID" value="NZ_PTJD01000006.1"/>
</dbReference>
<dbReference type="PANTHER" id="PTHR46825:SF7">
    <property type="entry name" value="D-ALANYL-D-ALANINE CARBOXYPEPTIDASE"/>
    <property type="match status" value="1"/>
</dbReference>
<dbReference type="InterPro" id="IPR056008">
    <property type="entry name" value="DUF7586"/>
</dbReference>
<organism evidence="4 5">
    <name type="scientific">Kineococcus xinjiangensis</name>
    <dbReference type="NCBI Taxonomy" id="512762"/>
    <lineage>
        <taxon>Bacteria</taxon>
        <taxon>Bacillati</taxon>
        <taxon>Actinomycetota</taxon>
        <taxon>Actinomycetes</taxon>
        <taxon>Kineosporiales</taxon>
        <taxon>Kineosporiaceae</taxon>
        <taxon>Kineococcus</taxon>
    </lineage>
</organism>
<protein>
    <submittedName>
        <fullName evidence="4">CubicO group peptidase (Beta-lactamase class C family)</fullName>
    </submittedName>
</protein>
<name>A0A2S6IMF0_9ACTN</name>
<dbReference type="AlphaFoldDB" id="A0A2S6IMF0"/>
<sequence>MTTAPASPDLPAAVLPGTARRLTALLASAQAEHRLPSVAVGLVRDGELVWWASRGLVAGARPTPATQYRIGSITKTFVAAAVLRAVQDGLAGLDDPVGAHLPELTGTGALTVGQLLAQSSGVRAETEGPWWERTPGGDWSTLLPQLGEEAVRLRPGTRFHYSNVGYAILGELVARLRGRGWAEVVAEQFLRPLGMRRTTLRPSGEHAPGLAVHPWADVVLPEPEHDAGAMAPAGQLWSTVGDLARWAGALAGREPGALDPAVAASMRELQAADDQPGGGWSSGYGLGLQLWNEGGRLHAGHSGSMPGFVAMLRADVSSGDAVLALTNSTTGFGDLPARLLAAYAEAEPPLAAEWQPQRVDADVLELVGPWYWGPAPLVLSATADGGLRLAGMQQRARASRLRRARAGEQGDWVGLDGYYAGEPLRVLRGPDGAVRALDLASFRITRSPYPLEEADLVPGGVDPAGWRPGTPGGRRSGDVL</sequence>
<feature type="domain" description="Beta-lactamase-related" evidence="2">
    <location>
        <begin position="24"/>
        <end position="335"/>
    </location>
</feature>
<dbReference type="Proteomes" id="UP000239485">
    <property type="component" value="Unassembled WGS sequence"/>
</dbReference>
<feature type="region of interest" description="Disordered" evidence="1">
    <location>
        <begin position="459"/>
        <end position="480"/>
    </location>
</feature>
<dbReference type="InterPro" id="IPR050491">
    <property type="entry name" value="AmpC-like"/>
</dbReference>